<evidence type="ECO:0000313" key="4">
    <source>
        <dbReference type="Proteomes" id="UP000034135"/>
    </source>
</evidence>
<keyword evidence="1" id="KW-0472">Membrane</keyword>
<proteinExistence type="predicted"/>
<evidence type="ECO:0000256" key="1">
    <source>
        <dbReference type="SAM" id="Phobius"/>
    </source>
</evidence>
<dbReference type="GO" id="GO:0015628">
    <property type="term" value="P:protein secretion by the type II secretion system"/>
    <property type="evidence" value="ECO:0007669"/>
    <property type="project" value="TreeGrafter"/>
</dbReference>
<dbReference type="AlphaFoldDB" id="A0A0G1D1M5"/>
<dbReference type="InterPro" id="IPR051675">
    <property type="entry name" value="Endo/Exo/Phosphatase_dom_1"/>
</dbReference>
<evidence type="ECO:0000259" key="2">
    <source>
        <dbReference type="Pfam" id="PF10531"/>
    </source>
</evidence>
<accession>A0A0G1D1M5</accession>
<sequence>MDGENSLDEFLSAHKLPLAMGFVGLVLLIGGVISSGIIPKTFIKSTKSGTGISQASVVSNPSEVKVDVSGAVINPGVYTLSSSARVEDALKAAGGVKDSADPAFVSKSINLAQKVSDGMKVFIPEVGSTSSPQAGFGQASAREVASVSSQNSLVNINSALLAELDKLPGVGPVGAQKIIDGRPYGSIEELFTKKAVTRSVYEKIKELVSVW</sequence>
<name>A0A0G1D1M5_9BACT</name>
<dbReference type="GO" id="GO:0015627">
    <property type="term" value="C:type II protein secretion system complex"/>
    <property type="evidence" value="ECO:0007669"/>
    <property type="project" value="TreeGrafter"/>
</dbReference>
<dbReference type="InterPro" id="IPR019554">
    <property type="entry name" value="Soluble_ligand-bd"/>
</dbReference>
<dbReference type="Pfam" id="PF12836">
    <property type="entry name" value="HHH_3"/>
    <property type="match status" value="1"/>
</dbReference>
<feature type="domain" description="Soluble ligand binding" evidence="2">
    <location>
        <begin position="65"/>
        <end position="114"/>
    </location>
</feature>
<organism evidence="3 4">
    <name type="scientific">Candidatus Daviesbacteria bacterium GW2011_GWA1_42_6</name>
    <dbReference type="NCBI Taxonomy" id="1618420"/>
    <lineage>
        <taxon>Bacteria</taxon>
        <taxon>Candidatus Daviesiibacteriota</taxon>
    </lineage>
</organism>
<dbReference type="Gene3D" id="3.10.560.10">
    <property type="entry name" value="Outer membrane lipoprotein wza domain like"/>
    <property type="match status" value="1"/>
</dbReference>
<comment type="caution">
    <text evidence="3">The sequence shown here is derived from an EMBL/GenBank/DDBJ whole genome shotgun (WGS) entry which is preliminary data.</text>
</comment>
<evidence type="ECO:0000313" key="3">
    <source>
        <dbReference type="EMBL" id="KKS64786.1"/>
    </source>
</evidence>
<dbReference type="PANTHER" id="PTHR21180">
    <property type="entry name" value="ENDONUCLEASE/EXONUCLEASE/PHOSPHATASE FAMILY DOMAIN-CONTAINING PROTEIN 1"/>
    <property type="match status" value="1"/>
</dbReference>
<protein>
    <submittedName>
        <fullName evidence="3">ComEA protein</fullName>
    </submittedName>
</protein>
<reference evidence="3 4" key="1">
    <citation type="journal article" date="2015" name="Nature">
        <title>rRNA introns, odd ribosomes, and small enigmatic genomes across a large radiation of phyla.</title>
        <authorList>
            <person name="Brown C.T."/>
            <person name="Hug L.A."/>
            <person name="Thomas B.C."/>
            <person name="Sharon I."/>
            <person name="Castelle C.J."/>
            <person name="Singh A."/>
            <person name="Wilkins M.J."/>
            <person name="Williams K.H."/>
            <person name="Banfield J.F."/>
        </authorList>
    </citation>
    <scope>NUCLEOTIDE SEQUENCE [LARGE SCALE GENOMIC DNA]</scope>
</reference>
<keyword evidence="1" id="KW-1133">Transmembrane helix</keyword>
<dbReference type="PANTHER" id="PTHR21180:SF32">
    <property type="entry name" value="ENDONUCLEASE_EXONUCLEASE_PHOSPHATASE FAMILY DOMAIN-CONTAINING PROTEIN 1"/>
    <property type="match status" value="1"/>
</dbReference>
<feature type="transmembrane region" description="Helical" evidence="1">
    <location>
        <begin position="16"/>
        <end position="38"/>
    </location>
</feature>
<keyword evidence="1" id="KW-0812">Transmembrane</keyword>
<dbReference type="EMBL" id="LCEB01000018">
    <property type="protein sequence ID" value="KKS64786.1"/>
    <property type="molecule type" value="Genomic_DNA"/>
</dbReference>
<dbReference type="Gene3D" id="1.10.150.320">
    <property type="entry name" value="Photosystem II 12 kDa extrinsic protein"/>
    <property type="match status" value="1"/>
</dbReference>
<gene>
    <name evidence="3" type="ORF">UV33_C0018G0010</name>
</gene>
<dbReference type="Proteomes" id="UP000034135">
    <property type="component" value="Unassembled WGS sequence"/>
</dbReference>
<dbReference type="SUPFAM" id="SSF81585">
    <property type="entry name" value="PsbU/PolX domain-like"/>
    <property type="match status" value="1"/>
</dbReference>
<dbReference type="Pfam" id="PF10531">
    <property type="entry name" value="SLBB"/>
    <property type="match status" value="1"/>
</dbReference>